<dbReference type="STRING" id="1423744.FC86_GL000065"/>
<sequence length="420" mass="46778">MILILGAFNVDTVNAKTSYGFSDTNYENEVGERERTNGNKRRYPFIASNIAISTPRLQKTSSGQFQLVYQYGYPMTRGGAERFLEYRVKFSKDLEKIVSGISIDPVGAKADPRPPNSKKKYNFENRVGQDSDGYKVFSSGVYLGSGYNGGDANIYITLSRSFIPQNTFISSYMISSTEVTRPVYPSFEAVRILQYSQFGKQYNEALLKSEKDQNIDKLKKTYDDLIKKINDSSLSQKTKEAVSSDIKDILGKAVQKINSETQFENKTLQSIETIADVAIDNMNDAYGNLSEFTITSLPNLNFGVQLIQSKKTIYETVDDQVIKGLLVVMNATTPSNINVNLSISDLKSKTHTLSAMYALGNKLYKPNTAFAFISGTQRSGEFTLKRQSSEGVKLIVYPENVHAETYTGTATWSISKGPSN</sequence>
<dbReference type="PATRIC" id="fig|1423744.4.peg.68"/>
<name>A0A0R2DKK1_9LACO</name>
<gene>
    <name evidence="1" type="ORF">FC86_GL000065</name>
</gene>
<comment type="caution">
    <text evidence="1">The sequence shown here is derived from an EMBL/GenBank/DDBJ whole genome shotgun (WGS) entry which is preliminary data.</text>
</comment>
<dbReference type="AlphaFoldDB" id="A0A0R2DKK1"/>
<accession>A0A0R2DKK1</accession>
<keyword evidence="2" id="KW-1185">Reference proteome</keyword>
<evidence type="ECO:0000313" key="1">
    <source>
        <dbReference type="EMBL" id="KRN04617.1"/>
    </source>
</evidence>
<reference evidence="1 2" key="1">
    <citation type="journal article" date="2015" name="Genome Announc.">
        <title>Expanding the biotechnology potential of lactobacilli through comparative genomics of 213 strains and associated genera.</title>
        <authorList>
            <person name="Sun Z."/>
            <person name="Harris H.M."/>
            <person name="McCann A."/>
            <person name="Guo C."/>
            <person name="Argimon S."/>
            <person name="Zhang W."/>
            <person name="Yang X."/>
            <person name="Jeffery I.B."/>
            <person name="Cooney J.C."/>
            <person name="Kagawa T.F."/>
            <person name="Liu W."/>
            <person name="Song Y."/>
            <person name="Salvetti E."/>
            <person name="Wrobel A."/>
            <person name="Rasinkangas P."/>
            <person name="Parkhill J."/>
            <person name="Rea M.C."/>
            <person name="O'Sullivan O."/>
            <person name="Ritari J."/>
            <person name="Douillard F.P."/>
            <person name="Paul Ross R."/>
            <person name="Yang R."/>
            <person name="Briner A.E."/>
            <person name="Felis G.E."/>
            <person name="de Vos W.M."/>
            <person name="Barrangou R."/>
            <person name="Klaenhammer T.R."/>
            <person name="Caufield P.W."/>
            <person name="Cui Y."/>
            <person name="Zhang H."/>
            <person name="O'Toole P.W."/>
        </authorList>
    </citation>
    <scope>NUCLEOTIDE SEQUENCE [LARGE SCALE GENOMIC DNA]</scope>
    <source>
        <strain evidence="1 2">DSM 23037</strain>
    </source>
</reference>
<organism evidence="1 2">
    <name type="scientific">Holzapfeliella floricola DSM 23037 = JCM 16512</name>
    <dbReference type="NCBI Taxonomy" id="1423744"/>
    <lineage>
        <taxon>Bacteria</taxon>
        <taxon>Bacillati</taxon>
        <taxon>Bacillota</taxon>
        <taxon>Bacilli</taxon>
        <taxon>Lactobacillales</taxon>
        <taxon>Lactobacillaceae</taxon>
        <taxon>Holzapfeliella</taxon>
    </lineage>
</organism>
<dbReference type="EMBL" id="AYZL01000008">
    <property type="protein sequence ID" value="KRN04617.1"/>
    <property type="molecule type" value="Genomic_DNA"/>
</dbReference>
<protein>
    <submittedName>
        <fullName evidence="1">Uncharacterized protein</fullName>
    </submittedName>
</protein>
<evidence type="ECO:0000313" key="2">
    <source>
        <dbReference type="Proteomes" id="UP000051378"/>
    </source>
</evidence>
<dbReference type="RefSeq" id="WP_056974254.1">
    <property type="nucleotide sequence ID" value="NZ_AYZL01000008.1"/>
</dbReference>
<dbReference type="OrthoDB" id="2330181at2"/>
<proteinExistence type="predicted"/>
<dbReference type="Proteomes" id="UP000051378">
    <property type="component" value="Unassembled WGS sequence"/>
</dbReference>